<comment type="caution">
    <text evidence="1">The sequence shown here is derived from an EMBL/GenBank/DDBJ whole genome shotgun (WGS) entry which is preliminary data.</text>
</comment>
<dbReference type="EMBL" id="BJOV01000005">
    <property type="protein sequence ID" value="GEE01920.1"/>
    <property type="molecule type" value="Genomic_DNA"/>
</dbReference>
<evidence type="ECO:0000313" key="1">
    <source>
        <dbReference type="EMBL" id="GEE01920.1"/>
    </source>
</evidence>
<sequence>MVDVKTWRFWQFLTADGELEWVGVTRPTAHARIDRVKVWTLLPAQRRLIANWFVSHDHQLDESDRRWVHDSIDGWDFCDAAALVPEPSKDDVERLSRPEAVLAFTQIDDIPLVKITGKRDLDSIYRTRLRNE</sequence>
<proteinExistence type="predicted"/>
<keyword evidence="2" id="KW-1185">Reference proteome</keyword>
<evidence type="ECO:0000313" key="2">
    <source>
        <dbReference type="Proteomes" id="UP000444960"/>
    </source>
</evidence>
<dbReference type="Proteomes" id="UP000444960">
    <property type="component" value="Unassembled WGS sequence"/>
</dbReference>
<accession>A0A7I9VA26</accession>
<dbReference type="OrthoDB" id="4715929at2"/>
<reference evidence="2" key="1">
    <citation type="submission" date="2019-06" db="EMBL/GenBank/DDBJ databases">
        <title>Gordonia isolated from sludge of a wastewater treatment plant.</title>
        <authorList>
            <person name="Tamura T."/>
            <person name="Aoyama K."/>
            <person name="Kang Y."/>
            <person name="Saito S."/>
            <person name="Akiyama N."/>
            <person name="Yazawa K."/>
            <person name="Gonoi T."/>
            <person name="Mikami Y."/>
        </authorList>
    </citation>
    <scope>NUCLEOTIDE SEQUENCE [LARGE SCALE GENOMIC DNA]</scope>
    <source>
        <strain evidence="2">NBRC 107696</strain>
    </source>
</reference>
<dbReference type="RefSeq" id="WP_161895709.1">
    <property type="nucleotide sequence ID" value="NZ_BJOV01000005.1"/>
</dbReference>
<dbReference type="AlphaFoldDB" id="A0A7I9VA26"/>
<name>A0A7I9VA26_9ACTN</name>
<protein>
    <submittedName>
        <fullName evidence="1">Uncharacterized protein</fullName>
    </submittedName>
</protein>
<organism evidence="1 2">
    <name type="scientific">Gordonia spumicola</name>
    <dbReference type="NCBI Taxonomy" id="589161"/>
    <lineage>
        <taxon>Bacteria</taxon>
        <taxon>Bacillati</taxon>
        <taxon>Actinomycetota</taxon>
        <taxon>Actinomycetes</taxon>
        <taxon>Mycobacteriales</taxon>
        <taxon>Gordoniaceae</taxon>
        <taxon>Gordonia</taxon>
    </lineage>
</organism>
<gene>
    <name evidence="1" type="ORF">nbrc107696_23660</name>
</gene>